<keyword evidence="4" id="KW-1185">Reference proteome</keyword>
<gene>
    <name evidence="3" type="ORF">SAMN04487819_105168</name>
</gene>
<keyword evidence="2" id="KW-0472">Membrane</keyword>
<evidence type="ECO:0000313" key="3">
    <source>
        <dbReference type="EMBL" id="SFD93005.1"/>
    </source>
</evidence>
<evidence type="ECO:0000313" key="4">
    <source>
        <dbReference type="Proteomes" id="UP000198716"/>
    </source>
</evidence>
<sequence>MSNSTRRTAPSVRPIGNTALLAAGVVTAIQLSGGSPAAAGPYVVALLLCVLGTGLRIESAIRERAPETNPDTATRQDHTSG</sequence>
<proteinExistence type="predicted"/>
<dbReference type="AlphaFoldDB" id="A0A1I1WCS2"/>
<feature type="region of interest" description="Disordered" evidence="1">
    <location>
        <begin position="60"/>
        <end position="81"/>
    </location>
</feature>
<keyword evidence="2" id="KW-1133">Transmembrane helix</keyword>
<dbReference type="RefSeq" id="WP_092925990.1">
    <property type="nucleotide sequence ID" value="NZ_FOMZ01000005.1"/>
</dbReference>
<evidence type="ECO:0000256" key="2">
    <source>
        <dbReference type="SAM" id="Phobius"/>
    </source>
</evidence>
<feature type="transmembrane region" description="Helical" evidence="2">
    <location>
        <begin position="39"/>
        <end position="57"/>
    </location>
</feature>
<organism evidence="3 4">
    <name type="scientific">Actinopolyspora alba</name>
    <dbReference type="NCBI Taxonomy" id="673379"/>
    <lineage>
        <taxon>Bacteria</taxon>
        <taxon>Bacillati</taxon>
        <taxon>Actinomycetota</taxon>
        <taxon>Actinomycetes</taxon>
        <taxon>Actinopolysporales</taxon>
        <taxon>Actinopolysporaceae</taxon>
        <taxon>Actinopolyspora</taxon>
        <taxon>Actinopolyspora alba group</taxon>
    </lineage>
</organism>
<reference evidence="4" key="1">
    <citation type="submission" date="2016-10" db="EMBL/GenBank/DDBJ databases">
        <authorList>
            <person name="Varghese N."/>
            <person name="Submissions S."/>
        </authorList>
    </citation>
    <scope>NUCLEOTIDE SEQUENCE [LARGE SCALE GENOMIC DNA]</scope>
    <source>
        <strain evidence="4">DSM 45004</strain>
    </source>
</reference>
<protein>
    <submittedName>
        <fullName evidence="3">Uncharacterized protein</fullName>
    </submittedName>
</protein>
<dbReference type="Proteomes" id="UP000198716">
    <property type="component" value="Unassembled WGS sequence"/>
</dbReference>
<keyword evidence="2" id="KW-0812">Transmembrane</keyword>
<name>A0A1I1WCS2_9ACTN</name>
<dbReference type="EMBL" id="FOMZ01000005">
    <property type="protein sequence ID" value="SFD93005.1"/>
    <property type="molecule type" value="Genomic_DNA"/>
</dbReference>
<accession>A0A1I1WCS2</accession>
<feature type="transmembrane region" description="Helical" evidence="2">
    <location>
        <begin position="12"/>
        <end position="33"/>
    </location>
</feature>
<evidence type="ECO:0000256" key="1">
    <source>
        <dbReference type="SAM" id="MobiDB-lite"/>
    </source>
</evidence>